<evidence type="ECO:0000313" key="2">
    <source>
        <dbReference type="Proteomes" id="UP001652661"/>
    </source>
</evidence>
<protein>
    <submittedName>
        <fullName evidence="3">Uncharacterized protein</fullName>
    </submittedName>
</protein>
<name>A0A6P4INR5_DROKI</name>
<dbReference type="RefSeq" id="XP_017024466.1">
    <property type="nucleotide sequence ID" value="XM_017168977.3"/>
</dbReference>
<dbReference type="GeneID" id="108076233"/>
<dbReference type="OrthoDB" id="7882387at2759"/>
<evidence type="ECO:0000313" key="3">
    <source>
        <dbReference type="RefSeq" id="XP_017024466.1"/>
    </source>
</evidence>
<keyword evidence="2" id="KW-1185">Reference proteome</keyword>
<sequence length="220" mass="24648">MEPREIIRYTPEDIVKQSECPACGIDMSSLKKPFSHAKKCFSIRRPGPVYRIFGYEECQCGLLIHDGSKAQKLHICMGKIPPYDPRVGRQASPSPDQVPLPASDPAPAALPPPAPKNRPDKILQPQKKVWVRNFTSPIKQKFEDIKLSGICKPKPKSVPRVRNFDTPSRAASDEVCVYSIIRKDESISIAGGLVIKEKQETKENVIIKKRSLRLPALRKS</sequence>
<proteinExistence type="predicted"/>
<gene>
    <name evidence="3" type="primary">LOC108076233</name>
</gene>
<accession>A0A6P4INR5</accession>
<reference evidence="2" key="1">
    <citation type="submission" date="2025-05" db="UniProtKB">
        <authorList>
            <consortium name="RefSeq"/>
        </authorList>
    </citation>
    <scope>NUCLEOTIDE SEQUENCE [LARGE SCALE GENOMIC DNA]</scope>
    <source>
        <strain evidence="2">14028-0561.14</strain>
    </source>
</reference>
<reference evidence="3" key="2">
    <citation type="submission" date="2025-08" db="UniProtKB">
        <authorList>
            <consortium name="RefSeq"/>
        </authorList>
    </citation>
    <scope>IDENTIFICATION</scope>
    <source>
        <strain evidence="3">14028-0561.14</strain>
        <tissue evidence="3">Whole fly</tissue>
    </source>
</reference>
<organism evidence="2 3">
    <name type="scientific">Drosophila kikkawai</name>
    <name type="common">Fruit fly</name>
    <dbReference type="NCBI Taxonomy" id="30033"/>
    <lineage>
        <taxon>Eukaryota</taxon>
        <taxon>Metazoa</taxon>
        <taxon>Ecdysozoa</taxon>
        <taxon>Arthropoda</taxon>
        <taxon>Hexapoda</taxon>
        <taxon>Insecta</taxon>
        <taxon>Pterygota</taxon>
        <taxon>Neoptera</taxon>
        <taxon>Endopterygota</taxon>
        <taxon>Diptera</taxon>
        <taxon>Brachycera</taxon>
        <taxon>Muscomorpha</taxon>
        <taxon>Ephydroidea</taxon>
        <taxon>Drosophilidae</taxon>
        <taxon>Drosophila</taxon>
        <taxon>Sophophora</taxon>
    </lineage>
</organism>
<dbReference type="Proteomes" id="UP001652661">
    <property type="component" value="Chromosome 2R"/>
</dbReference>
<evidence type="ECO:0000256" key="1">
    <source>
        <dbReference type="SAM" id="MobiDB-lite"/>
    </source>
</evidence>
<feature type="compositionally biased region" description="Pro residues" evidence="1">
    <location>
        <begin position="96"/>
        <end position="116"/>
    </location>
</feature>
<feature type="region of interest" description="Disordered" evidence="1">
    <location>
        <begin position="86"/>
        <end position="126"/>
    </location>
</feature>
<dbReference type="AlphaFoldDB" id="A0A6P4INR5"/>